<sequence>MKTAGFLAVCLSIIPVGAVDSIVDLSYSKYEGTALPGGITQWLGIRYAAPPLGPLRFAGPTHPEYNSTVQKANKHGTLCLANQAGPGLQYGKQPMDEDCLFLDVYAPTNATTGSKLPVMVFVQGGGWTSNSNGNFNGTLLVENSGMNMVVVTLNYRVGLLGLLASKQVLEGGSLNNGLKDVIFVLQWIQDKACLFGGDVNHVVLTGDSVGAMIITFLQAAYNGTGLPGYFHGVAAESTALAGNAQVVDLQPHYDDLTKATGCSNQTDTLSCLRGLNVTELQTKSPGFQWSPCIDNDILVAPLYQLYESRRFRQVPAIYGSTTDEGTKNVDKTVNSTNLDSYIRRNLGNITDAQLEELKTTYPESLNEVTFSGAVLNATYPGAGNEWQRVAAMFGEADIRCVAYFQSDMLAYAGNTQNWHYHYDVLDPRDEASGNRVYHTVELNAIWGPNNTDGNPPPSYYIPNEKGGNAGAVPVTQSYWISFILTLDPNTLRRKDLAGWEPWTLATRRRLLLHNNGTMMESMTDAEKARCKVVMPWAKARNLFQLPRTTFPLFANGTYPDPYE</sequence>
<dbReference type="InterPro" id="IPR019819">
    <property type="entry name" value="Carboxylesterase_B_CS"/>
</dbReference>
<dbReference type="PANTHER" id="PTHR11559">
    <property type="entry name" value="CARBOXYLESTERASE"/>
    <property type="match status" value="1"/>
</dbReference>
<dbReference type="AlphaFoldDB" id="A0A2J6TLZ2"/>
<protein>
    <submittedName>
        <fullName evidence="3">Alpha/beta-hydrolase</fullName>
    </submittedName>
</protein>
<dbReference type="GO" id="GO:0016787">
    <property type="term" value="F:hydrolase activity"/>
    <property type="evidence" value="ECO:0007669"/>
    <property type="project" value="UniProtKB-KW"/>
</dbReference>
<evidence type="ECO:0000256" key="1">
    <source>
        <dbReference type="SAM" id="SignalP"/>
    </source>
</evidence>
<organism evidence="3 4">
    <name type="scientific">Hyaloscypha bicolor E</name>
    <dbReference type="NCBI Taxonomy" id="1095630"/>
    <lineage>
        <taxon>Eukaryota</taxon>
        <taxon>Fungi</taxon>
        <taxon>Dikarya</taxon>
        <taxon>Ascomycota</taxon>
        <taxon>Pezizomycotina</taxon>
        <taxon>Leotiomycetes</taxon>
        <taxon>Helotiales</taxon>
        <taxon>Hyaloscyphaceae</taxon>
        <taxon>Hyaloscypha</taxon>
        <taxon>Hyaloscypha bicolor</taxon>
    </lineage>
</organism>
<dbReference type="InterPro" id="IPR050309">
    <property type="entry name" value="Type-B_Carboxylest/Lipase"/>
</dbReference>
<dbReference type="Pfam" id="PF00135">
    <property type="entry name" value="COesterase"/>
    <property type="match status" value="1"/>
</dbReference>
<dbReference type="InterPro" id="IPR002018">
    <property type="entry name" value="CarbesteraseB"/>
</dbReference>
<evidence type="ECO:0000313" key="4">
    <source>
        <dbReference type="Proteomes" id="UP000235371"/>
    </source>
</evidence>
<dbReference type="InterPro" id="IPR029058">
    <property type="entry name" value="AB_hydrolase_fold"/>
</dbReference>
<dbReference type="SUPFAM" id="SSF53474">
    <property type="entry name" value="alpha/beta-Hydrolases"/>
    <property type="match status" value="1"/>
</dbReference>
<dbReference type="RefSeq" id="XP_024740947.1">
    <property type="nucleotide sequence ID" value="XM_024874151.1"/>
</dbReference>
<reference evidence="3 4" key="1">
    <citation type="submission" date="2016-04" db="EMBL/GenBank/DDBJ databases">
        <title>A degradative enzymes factory behind the ericoid mycorrhizal symbiosis.</title>
        <authorList>
            <consortium name="DOE Joint Genome Institute"/>
            <person name="Martino E."/>
            <person name="Morin E."/>
            <person name="Grelet G."/>
            <person name="Kuo A."/>
            <person name="Kohler A."/>
            <person name="Daghino S."/>
            <person name="Barry K."/>
            <person name="Choi C."/>
            <person name="Cichocki N."/>
            <person name="Clum A."/>
            <person name="Copeland A."/>
            <person name="Hainaut M."/>
            <person name="Haridas S."/>
            <person name="Labutti K."/>
            <person name="Lindquist E."/>
            <person name="Lipzen A."/>
            <person name="Khouja H.-R."/>
            <person name="Murat C."/>
            <person name="Ohm R."/>
            <person name="Olson A."/>
            <person name="Spatafora J."/>
            <person name="Veneault-Fourrey C."/>
            <person name="Henrissat B."/>
            <person name="Grigoriev I."/>
            <person name="Martin F."/>
            <person name="Perotto S."/>
        </authorList>
    </citation>
    <scope>NUCLEOTIDE SEQUENCE [LARGE SCALE GENOMIC DNA]</scope>
    <source>
        <strain evidence="3 4">E</strain>
    </source>
</reference>
<keyword evidence="3" id="KW-0378">Hydrolase</keyword>
<name>A0A2J6TLZ2_9HELO</name>
<feature type="domain" description="Carboxylesterase type B" evidence="2">
    <location>
        <begin position="21"/>
        <end position="525"/>
    </location>
</feature>
<dbReference type="GeneID" id="36582231"/>
<proteinExistence type="predicted"/>
<evidence type="ECO:0000313" key="3">
    <source>
        <dbReference type="EMBL" id="PMD64043.1"/>
    </source>
</evidence>
<feature type="chain" id="PRO_5014402880" evidence="1">
    <location>
        <begin position="19"/>
        <end position="563"/>
    </location>
</feature>
<dbReference type="InParanoid" id="A0A2J6TLZ2"/>
<keyword evidence="4" id="KW-1185">Reference proteome</keyword>
<keyword evidence="1" id="KW-0732">Signal</keyword>
<gene>
    <name evidence="3" type="ORF">K444DRAFT_521810</name>
</gene>
<dbReference type="EMBL" id="KZ613774">
    <property type="protein sequence ID" value="PMD64043.1"/>
    <property type="molecule type" value="Genomic_DNA"/>
</dbReference>
<dbReference type="PROSITE" id="PS00941">
    <property type="entry name" value="CARBOXYLESTERASE_B_2"/>
    <property type="match status" value="1"/>
</dbReference>
<dbReference type="STRING" id="1095630.A0A2J6TLZ2"/>
<dbReference type="OrthoDB" id="408631at2759"/>
<evidence type="ECO:0000259" key="2">
    <source>
        <dbReference type="Pfam" id="PF00135"/>
    </source>
</evidence>
<accession>A0A2J6TLZ2</accession>
<dbReference type="Gene3D" id="3.40.50.1820">
    <property type="entry name" value="alpha/beta hydrolase"/>
    <property type="match status" value="1"/>
</dbReference>
<dbReference type="Proteomes" id="UP000235371">
    <property type="component" value="Unassembled WGS sequence"/>
</dbReference>
<feature type="signal peptide" evidence="1">
    <location>
        <begin position="1"/>
        <end position="18"/>
    </location>
</feature>